<gene>
    <name evidence="2" type="ORF">M9458_025726</name>
</gene>
<feature type="region of interest" description="Disordered" evidence="1">
    <location>
        <begin position="106"/>
        <end position="126"/>
    </location>
</feature>
<accession>A0ABD0Q204</accession>
<name>A0ABD0Q204_CIRMR</name>
<dbReference type="Proteomes" id="UP001529510">
    <property type="component" value="Unassembled WGS sequence"/>
</dbReference>
<protein>
    <submittedName>
        <fullName evidence="2">Uncharacterized protein</fullName>
    </submittedName>
</protein>
<reference evidence="2 3" key="1">
    <citation type="submission" date="2024-05" db="EMBL/GenBank/DDBJ databases">
        <title>Genome sequencing and assembly of Indian major carp, Cirrhinus mrigala (Hamilton, 1822).</title>
        <authorList>
            <person name="Mohindra V."/>
            <person name="Chowdhury L.M."/>
            <person name="Lal K."/>
            <person name="Jena J.K."/>
        </authorList>
    </citation>
    <scope>NUCLEOTIDE SEQUENCE [LARGE SCALE GENOMIC DNA]</scope>
    <source>
        <strain evidence="2">CM1030</strain>
        <tissue evidence="2">Blood</tissue>
    </source>
</reference>
<feature type="region of interest" description="Disordered" evidence="1">
    <location>
        <begin position="169"/>
        <end position="190"/>
    </location>
</feature>
<keyword evidence="3" id="KW-1185">Reference proteome</keyword>
<comment type="caution">
    <text evidence="2">The sequence shown here is derived from an EMBL/GenBank/DDBJ whole genome shotgun (WGS) entry which is preliminary data.</text>
</comment>
<dbReference type="AlphaFoldDB" id="A0ABD0Q204"/>
<evidence type="ECO:0000313" key="2">
    <source>
        <dbReference type="EMBL" id="KAL0180284.1"/>
    </source>
</evidence>
<evidence type="ECO:0000256" key="1">
    <source>
        <dbReference type="SAM" id="MobiDB-lite"/>
    </source>
</evidence>
<proteinExistence type="predicted"/>
<evidence type="ECO:0000313" key="3">
    <source>
        <dbReference type="Proteomes" id="UP001529510"/>
    </source>
</evidence>
<feature type="compositionally biased region" description="Basic and acidic residues" evidence="1">
    <location>
        <begin position="116"/>
        <end position="126"/>
    </location>
</feature>
<organism evidence="2 3">
    <name type="scientific">Cirrhinus mrigala</name>
    <name type="common">Mrigala</name>
    <dbReference type="NCBI Taxonomy" id="683832"/>
    <lineage>
        <taxon>Eukaryota</taxon>
        <taxon>Metazoa</taxon>
        <taxon>Chordata</taxon>
        <taxon>Craniata</taxon>
        <taxon>Vertebrata</taxon>
        <taxon>Euteleostomi</taxon>
        <taxon>Actinopterygii</taxon>
        <taxon>Neopterygii</taxon>
        <taxon>Teleostei</taxon>
        <taxon>Ostariophysi</taxon>
        <taxon>Cypriniformes</taxon>
        <taxon>Cyprinidae</taxon>
        <taxon>Labeoninae</taxon>
        <taxon>Labeonini</taxon>
        <taxon>Cirrhinus</taxon>
    </lineage>
</organism>
<sequence length="283" mass="31214">MAQFFNDAVETHPLLTPEHQPVTDVDEVKGGRMKKKCKKIKRFWKALFGHSKASQKYTQMTSSADDEDTDAAVLQSRRNTENQISGVQGQAVACTESDLNGDVLKAPVQQGASDEDGAKGEGKEEKFKKKNSVWKVLFGRKRPSKKALQAQACHVADQAVDAVQNPASTISHNSDEASQDPVHPESNLNDDTFEVPVRAESDWSDDAFQTPFCSMSDWSVDEAFRTPVGSLFEWAVDACQMPVHPESDLNGDAFKAPVHSEFDWNAKGFQTPGHTKSLFDPCP</sequence>
<feature type="non-terminal residue" evidence="2">
    <location>
        <position position="283"/>
    </location>
</feature>
<dbReference type="EMBL" id="JAMKFB020000012">
    <property type="protein sequence ID" value="KAL0180284.1"/>
    <property type="molecule type" value="Genomic_DNA"/>
</dbReference>